<evidence type="ECO:0000256" key="1">
    <source>
        <dbReference type="ARBA" id="ARBA00004479"/>
    </source>
</evidence>
<evidence type="ECO:0000313" key="8">
    <source>
        <dbReference type="EMBL" id="ESR59424.1"/>
    </source>
</evidence>
<dbReference type="SUPFAM" id="SSF52047">
    <property type="entry name" value="RNI-like"/>
    <property type="match status" value="1"/>
</dbReference>
<dbReference type="InterPro" id="IPR046956">
    <property type="entry name" value="RLP23-like"/>
</dbReference>
<name>V4W0Q8_CITCL</name>
<evidence type="ECO:0000256" key="2">
    <source>
        <dbReference type="ARBA" id="ARBA00022692"/>
    </source>
</evidence>
<sequence>MLTKLILGWNELTSQNTVLTSQLEGPLPSHLINCQHLEDFDIGNNQINNNFSHWLDVLPKLRYSIIIWKFDKA</sequence>
<keyword evidence="7" id="KW-0325">Glycoprotein</keyword>
<protein>
    <recommendedName>
        <fullName evidence="10">Leucine-rich repeat-containing N-terminal plant-type domain-containing protein</fullName>
    </recommendedName>
</protein>
<organism evidence="8 9">
    <name type="scientific">Citrus clementina</name>
    <name type="common">Clementine</name>
    <name type="synonym">Citrus deliciosa x Citrus sinensis</name>
    <dbReference type="NCBI Taxonomy" id="85681"/>
    <lineage>
        <taxon>Eukaryota</taxon>
        <taxon>Viridiplantae</taxon>
        <taxon>Streptophyta</taxon>
        <taxon>Embryophyta</taxon>
        <taxon>Tracheophyta</taxon>
        <taxon>Spermatophyta</taxon>
        <taxon>Magnoliopsida</taxon>
        <taxon>eudicotyledons</taxon>
        <taxon>Gunneridae</taxon>
        <taxon>Pentapetalae</taxon>
        <taxon>rosids</taxon>
        <taxon>malvids</taxon>
        <taxon>Sapindales</taxon>
        <taxon>Rutaceae</taxon>
        <taxon>Aurantioideae</taxon>
        <taxon>Citrus</taxon>
    </lineage>
</organism>
<dbReference type="Proteomes" id="UP000030687">
    <property type="component" value="Unassembled WGS sequence"/>
</dbReference>
<dbReference type="PANTHER" id="PTHR48061:SF2">
    <property type="entry name" value="RECEPTOR LIKE PROTEIN 30-LIKE"/>
    <property type="match status" value="1"/>
</dbReference>
<evidence type="ECO:0000256" key="5">
    <source>
        <dbReference type="ARBA" id="ARBA00023136"/>
    </source>
</evidence>
<evidence type="ECO:0000256" key="6">
    <source>
        <dbReference type="ARBA" id="ARBA00023170"/>
    </source>
</evidence>
<evidence type="ECO:0000256" key="3">
    <source>
        <dbReference type="ARBA" id="ARBA00022729"/>
    </source>
</evidence>
<proteinExistence type="predicted"/>
<dbReference type="Gene3D" id="3.80.10.10">
    <property type="entry name" value="Ribonuclease Inhibitor"/>
    <property type="match status" value="1"/>
</dbReference>
<dbReference type="Gramene" id="ESR59424">
    <property type="protein sequence ID" value="ESR59424"/>
    <property type="gene ID" value="CICLE_v10018113mg"/>
</dbReference>
<keyword evidence="2" id="KW-0812">Transmembrane</keyword>
<keyword evidence="3" id="KW-0732">Signal</keyword>
<keyword evidence="4" id="KW-1133">Transmembrane helix</keyword>
<dbReference type="GO" id="GO:0016020">
    <property type="term" value="C:membrane"/>
    <property type="evidence" value="ECO:0007669"/>
    <property type="project" value="UniProtKB-SubCell"/>
</dbReference>
<comment type="subcellular location">
    <subcellularLocation>
        <location evidence="1">Membrane</location>
        <topology evidence="1">Single-pass type I membrane protein</topology>
    </subcellularLocation>
</comment>
<keyword evidence="6" id="KW-0675">Receptor</keyword>
<keyword evidence="9" id="KW-1185">Reference proteome</keyword>
<dbReference type="InterPro" id="IPR032675">
    <property type="entry name" value="LRR_dom_sf"/>
</dbReference>
<dbReference type="InParanoid" id="V4W0Q8"/>
<evidence type="ECO:0008006" key="10">
    <source>
        <dbReference type="Google" id="ProtNLM"/>
    </source>
</evidence>
<dbReference type="EMBL" id="KI536312">
    <property type="protein sequence ID" value="ESR59424.1"/>
    <property type="molecule type" value="Genomic_DNA"/>
</dbReference>
<accession>V4W0Q8</accession>
<gene>
    <name evidence="8" type="ORF">CICLE_v10018113mg</name>
</gene>
<evidence type="ECO:0000256" key="4">
    <source>
        <dbReference type="ARBA" id="ARBA00022989"/>
    </source>
</evidence>
<dbReference type="AlphaFoldDB" id="V4W0Q8"/>
<keyword evidence="5" id="KW-0472">Membrane</keyword>
<dbReference type="KEGG" id="cic:CICLE_v10018113mg"/>
<evidence type="ECO:0000256" key="7">
    <source>
        <dbReference type="ARBA" id="ARBA00023180"/>
    </source>
</evidence>
<dbReference type="PANTHER" id="PTHR48061">
    <property type="entry name" value="LEUCINE-RICH REPEAT RECEPTOR PROTEIN KINASE EMS1-LIKE-RELATED"/>
    <property type="match status" value="1"/>
</dbReference>
<evidence type="ECO:0000313" key="9">
    <source>
        <dbReference type="Proteomes" id="UP000030687"/>
    </source>
</evidence>
<reference evidence="8 9" key="1">
    <citation type="submission" date="2013-10" db="EMBL/GenBank/DDBJ databases">
        <authorList>
            <consortium name="International Citrus Genome Consortium"/>
            <person name="Jenkins J."/>
            <person name="Schmutz J."/>
            <person name="Prochnik S."/>
            <person name="Rokhsar D."/>
            <person name="Gmitter F."/>
            <person name="Ollitrault P."/>
            <person name="Machado M."/>
            <person name="Talon M."/>
            <person name="Wincker P."/>
            <person name="Jaillon O."/>
            <person name="Morgante M."/>
        </authorList>
    </citation>
    <scope>NUCLEOTIDE SEQUENCE</scope>
    <source>
        <strain evidence="9">cv. Clemenules</strain>
    </source>
</reference>